<dbReference type="Gene3D" id="2.40.50.140">
    <property type="entry name" value="Nucleic acid-binding proteins"/>
    <property type="match status" value="1"/>
</dbReference>
<dbReference type="Pfam" id="PF00313">
    <property type="entry name" value="CSD"/>
    <property type="match status" value="1"/>
</dbReference>
<comment type="caution">
    <text evidence="3">The sequence shown here is derived from an EMBL/GenBank/DDBJ whole genome shotgun (WGS) entry which is preliminary data.</text>
</comment>
<dbReference type="EMBL" id="CAJNNW010030198">
    <property type="protein sequence ID" value="CAE8702738.1"/>
    <property type="molecule type" value="Genomic_DNA"/>
</dbReference>
<dbReference type="AlphaFoldDB" id="A0A813KBR0"/>
<sequence>QAVWLRVEQPAPASKQQKEPVEQDEKLDETFVGTIKSIHVENGYGFVECEETHARYDRDVFLHKSHFHNFKVGDAVRFKVTVEKGKPKCRELSAAVAAAKTSVAVAAADEGS</sequence>
<proteinExistence type="predicted"/>
<organism evidence="3 4">
    <name type="scientific">Polarella glacialis</name>
    <name type="common">Dinoflagellate</name>
    <dbReference type="NCBI Taxonomy" id="89957"/>
    <lineage>
        <taxon>Eukaryota</taxon>
        <taxon>Sar</taxon>
        <taxon>Alveolata</taxon>
        <taxon>Dinophyceae</taxon>
        <taxon>Suessiales</taxon>
        <taxon>Suessiaceae</taxon>
        <taxon>Polarella</taxon>
    </lineage>
</organism>
<protein>
    <recommendedName>
        <fullName evidence="2">CSD domain-containing protein</fullName>
    </recommendedName>
</protein>
<evidence type="ECO:0000313" key="3">
    <source>
        <dbReference type="EMBL" id="CAE8702738.1"/>
    </source>
</evidence>
<feature type="region of interest" description="Disordered" evidence="1">
    <location>
        <begin position="1"/>
        <end position="25"/>
    </location>
</feature>
<evidence type="ECO:0000256" key="1">
    <source>
        <dbReference type="SAM" id="MobiDB-lite"/>
    </source>
</evidence>
<name>A0A813KBR0_POLGL</name>
<feature type="non-terminal residue" evidence="3">
    <location>
        <position position="112"/>
    </location>
</feature>
<dbReference type="InterPro" id="IPR012340">
    <property type="entry name" value="NA-bd_OB-fold"/>
</dbReference>
<evidence type="ECO:0000313" key="4">
    <source>
        <dbReference type="Proteomes" id="UP000626109"/>
    </source>
</evidence>
<dbReference type="PROSITE" id="PS51857">
    <property type="entry name" value="CSD_2"/>
    <property type="match status" value="1"/>
</dbReference>
<dbReference type="GO" id="GO:0003676">
    <property type="term" value="F:nucleic acid binding"/>
    <property type="evidence" value="ECO:0007669"/>
    <property type="project" value="InterPro"/>
</dbReference>
<feature type="non-terminal residue" evidence="3">
    <location>
        <position position="1"/>
    </location>
</feature>
<dbReference type="Proteomes" id="UP000626109">
    <property type="component" value="Unassembled WGS sequence"/>
</dbReference>
<dbReference type="InterPro" id="IPR011129">
    <property type="entry name" value="CSD"/>
</dbReference>
<evidence type="ECO:0000259" key="2">
    <source>
        <dbReference type="PROSITE" id="PS51857"/>
    </source>
</evidence>
<accession>A0A813KBR0</accession>
<dbReference type="SMART" id="SM00357">
    <property type="entry name" value="CSP"/>
    <property type="match status" value="1"/>
</dbReference>
<reference evidence="3" key="1">
    <citation type="submission" date="2021-02" db="EMBL/GenBank/DDBJ databases">
        <authorList>
            <person name="Dougan E. K."/>
            <person name="Rhodes N."/>
            <person name="Thang M."/>
            <person name="Chan C."/>
        </authorList>
    </citation>
    <scope>NUCLEOTIDE SEQUENCE</scope>
</reference>
<feature type="domain" description="CSD" evidence="2">
    <location>
        <begin position="30"/>
        <end position="103"/>
    </location>
</feature>
<dbReference type="InterPro" id="IPR002059">
    <property type="entry name" value="CSP_DNA-bd"/>
</dbReference>
<gene>
    <name evidence="3" type="ORF">PGLA2088_LOCUS32573</name>
</gene>
<dbReference type="SUPFAM" id="SSF50249">
    <property type="entry name" value="Nucleic acid-binding proteins"/>
    <property type="match status" value="1"/>
</dbReference>